<evidence type="ECO:0000256" key="2">
    <source>
        <dbReference type="SAM" id="Phobius"/>
    </source>
</evidence>
<dbReference type="Gene3D" id="3.30.70.1320">
    <property type="entry name" value="Multidrug efflux transporter AcrB pore domain like"/>
    <property type="match status" value="1"/>
</dbReference>
<feature type="transmembrane region" description="Helical" evidence="2">
    <location>
        <begin position="847"/>
        <end position="868"/>
    </location>
</feature>
<keyword evidence="2" id="KW-0472">Membrane</keyword>
<dbReference type="Gene3D" id="1.20.1640.10">
    <property type="entry name" value="Multidrug efflux transporter AcrB transmembrane domain"/>
    <property type="match status" value="2"/>
</dbReference>
<dbReference type="InterPro" id="IPR001036">
    <property type="entry name" value="Acrflvin-R"/>
</dbReference>
<dbReference type="RefSeq" id="WP_122953393.1">
    <property type="nucleotide sequence ID" value="NZ_BJOD01000082.1"/>
</dbReference>
<dbReference type="OrthoDB" id="9758757at2"/>
<feature type="transmembrane region" description="Helical" evidence="2">
    <location>
        <begin position="12"/>
        <end position="30"/>
    </location>
</feature>
<organism evidence="4 5">
    <name type="scientific">Brevibacillus agri</name>
    <dbReference type="NCBI Taxonomy" id="51101"/>
    <lineage>
        <taxon>Bacteria</taxon>
        <taxon>Bacillati</taxon>
        <taxon>Bacillota</taxon>
        <taxon>Bacilli</taxon>
        <taxon>Bacillales</taxon>
        <taxon>Paenibacillaceae</taxon>
        <taxon>Brevibacillus</taxon>
    </lineage>
</organism>
<evidence type="ECO:0000313" key="5">
    <source>
        <dbReference type="Proteomes" id="UP000276178"/>
    </source>
</evidence>
<evidence type="ECO:0000313" key="3">
    <source>
        <dbReference type="EMBL" id="GED28605.1"/>
    </source>
</evidence>
<dbReference type="GO" id="GO:0005886">
    <property type="term" value="C:plasma membrane"/>
    <property type="evidence" value="ECO:0007669"/>
    <property type="project" value="TreeGrafter"/>
</dbReference>
<keyword evidence="2" id="KW-0812">Transmembrane</keyword>
<evidence type="ECO:0000313" key="4">
    <source>
        <dbReference type="EMBL" id="RNB49758.1"/>
    </source>
</evidence>
<feature type="transmembrane region" description="Helical" evidence="2">
    <location>
        <begin position="423"/>
        <end position="441"/>
    </location>
</feature>
<proteinExistence type="predicted"/>
<reference evidence="3 6" key="2">
    <citation type="submission" date="2019-06" db="EMBL/GenBank/DDBJ databases">
        <title>Whole genome shotgun sequence of Brevibacillus agri NBRC 15538.</title>
        <authorList>
            <person name="Hosoyama A."/>
            <person name="Uohara A."/>
            <person name="Ohji S."/>
            <person name="Ichikawa N."/>
        </authorList>
    </citation>
    <scope>NUCLEOTIDE SEQUENCE [LARGE SCALE GENOMIC DNA]</scope>
    <source>
        <strain evidence="3 6">NBRC 15538</strain>
    </source>
</reference>
<dbReference type="EMBL" id="RHHN01000079">
    <property type="protein sequence ID" value="RNB49758.1"/>
    <property type="molecule type" value="Genomic_DNA"/>
</dbReference>
<feature type="transmembrane region" description="Helical" evidence="2">
    <location>
        <begin position="902"/>
        <end position="923"/>
    </location>
</feature>
<name>A0A3M8AF23_9BACL</name>
<sequence>MNNKAFLSIAPALARLIAVLLCLFAISALFRMDVQTFSDRGLPEYNINLIAPGLTADQVEASVTRKVEEAVRAMGSAVMISTDSRPGAGTITVQTAENLGSDYKERLEQKLSQVAKTLPVQEYSISQEKLGDSLVGFYLLHGSDVQTLSNVARYTVYEKLIQTPGVARVEVDGQPVREQIEVVFRPSMLLVYGLTPGDVLNQLPSDVIGEEIGTVGKTADRTAFTWTSQTEGPQGLGKQLIATGKGYVPLSLLADIRDTRGSKGEEVSVYRGSPAVGISVYAAEVGQIPSIRKEIANMVAELNEEAAGKYELDLFEDHALPISAATGQLALLAGLAALLCALFLFASLKRTGPAVLSLLAVFMAAGGVLGGMWLFGLKLTFFTLGPLLVFTIVYLIAGVAFFSRLDRLGAYSFSGSLKTAWTVMKPLLLALVVMAAAWFTVVMTDMLKAEDKVVLFDAWPVLVLGAASLALVYGWVVPVLAGTWLTARETPADESSPRAPGRLTRTLVARWERLVQQGYLPFGLTLVSSVVFVLFLQSFVLVEPFRDVKPNGKTLSLPMVQESSVDDAIKAAQTAEERLRGLAEVADLYTVASRERLTMHLKLTDKADWTRSVLDLEKELDKRLRDIPQTDPFALVVNEEQKTRLEFTVKGPSQETANHIAKKILEYLQQMRWRDNDGREIVTDERIGPKPQTALIDIRPKAEMLARYHLSEEEIKRQLESYLGEKRAGSIHVNERNVSVVARFPDKWMDHPEQVKQILIRTQQGPVRLADLVDWSSGGQPQVYERQDGMYVVKVSSAIADPRWIDNLAYNLPLAMQEKINVPEGYTILNEDELKKLSEEQSDKKDWSGRFIVMIAMVAVVLMASLLLRRRTRDGWFALILLPVLSGGVTLGLLLLDHPMNVMGFYGIAAAAALLISLALLHLDELSAAHDEQPSIWEGVRVGAKRAWAAQAGVAAAVAIACLPVVGRWMAGGESFASFASSLLFGTVFASFVTLVLVPGMQHAAQWRENVQSDLSLPVLVRRLRDWQDNERIRRRDLREVKRRQKQLANELRKEQQDSSANSKKALSQEDFLPLPTGTDDAKP</sequence>
<evidence type="ECO:0000256" key="1">
    <source>
        <dbReference type="SAM" id="MobiDB-lite"/>
    </source>
</evidence>
<keyword evidence="6" id="KW-1185">Reference proteome</keyword>
<gene>
    <name evidence="3" type="ORF">BAG01nite_47070</name>
    <name evidence="4" type="ORF">EB820_22745</name>
</gene>
<feature type="transmembrane region" description="Helical" evidence="2">
    <location>
        <begin position="381"/>
        <end position="402"/>
    </location>
</feature>
<dbReference type="Proteomes" id="UP000276178">
    <property type="component" value="Unassembled WGS sequence"/>
</dbReference>
<dbReference type="AlphaFoldDB" id="A0A3M8AF23"/>
<dbReference type="Pfam" id="PF00873">
    <property type="entry name" value="ACR_tran"/>
    <property type="match status" value="1"/>
</dbReference>
<dbReference type="Proteomes" id="UP000317180">
    <property type="component" value="Unassembled WGS sequence"/>
</dbReference>
<reference evidence="4 5" key="1">
    <citation type="submission" date="2018-10" db="EMBL/GenBank/DDBJ databases">
        <title>Phylogenomics of Brevibacillus.</title>
        <authorList>
            <person name="Dunlap C."/>
        </authorList>
    </citation>
    <scope>NUCLEOTIDE SEQUENCE [LARGE SCALE GENOMIC DNA]</scope>
    <source>
        <strain evidence="4 5">NRRL NRS 1219</strain>
    </source>
</reference>
<dbReference type="GO" id="GO:0042910">
    <property type="term" value="F:xenobiotic transmembrane transporter activity"/>
    <property type="evidence" value="ECO:0007669"/>
    <property type="project" value="TreeGrafter"/>
</dbReference>
<dbReference type="PANTHER" id="PTHR32063">
    <property type="match status" value="1"/>
</dbReference>
<feature type="transmembrane region" description="Helical" evidence="2">
    <location>
        <begin position="976"/>
        <end position="998"/>
    </location>
</feature>
<dbReference type="EMBL" id="BJOD01000082">
    <property type="protein sequence ID" value="GED28605.1"/>
    <property type="molecule type" value="Genomic_DNA"/>
</dbReference>
<dbReference type="Gene3D" id="3.30.70.1430">
    <property type="entry name" value="Multidrug efflux transporter AcrB pore domain"/>
    <property type="match status" value="2"/>
</dbReference>
<feature type="transmembrane region" description="Helical" evidence="2">
    <location>
        <begin position="519"/>
        <end position="542"/>
    </location>
</feature>
<dbReference type="Gene3D" id="3.30.2090.10">
    <property type="entry name" value="Multidrug efflux transporter AcrB TolC docking domain, DN and DC subdomains"/>
    <property type="match status" value="2"/>
</dbReference>
<dbReference type="GeneID" id="82809998"/>
<accession>A0A3M8AF23</accession>
<feature type="transmembrane region" description="Helical" evidence="2">
    <location>
        <begin position="329"/>
        <end position="348"/>
    </location>
</feature>
<dbReference type="SUPFAM" id="SSF82714">
    <property type="entry name" value="Multidrug efflux transporter AcrB TolC docking domain, DN and DC subdomains"/>
    <property type="match status" value="2"/>
</dbReference>
<evidence type="ECO:0000313" key="6">
    <source>
        <dbReference type="Proteomes" id="UP000317180"/>
    </source>
</evidence>
<dbReference type="PANTHER" id="PTHR32063:SF24">
    <property type="entry name" value="CATION EFFLUX SYSTEM (ACRB_ACRD_ACRF FAMILY)"/>
    <property type="match status" value="1"/>
</dbReference>
<keyword evidence="2" id="KW-1133">Transmembrane helix</keyword>
<feature type="transmembrane region" description="Helical" evidence="2">
    <location>
        <begin position="461"/>
        <end position="485"/>
    </location>
</feature>
<feature type="transmembrane region" description="Helical" evidence="2">
    <location>
        <begin position="875"/>
        <end position="896"/>
    </location>
</feature>
<feature type="transmembrane region" description="Helical" evidence="2">
    <location>
        <begin position="948"/>
        <end position="970"/>
    </location>
</feature>
<dbReference type="Gene3D" id="3.30.70.1440">
    <property type="entry name" value="Multidrug efflux transporter AcrB pore domain"/>
    <property type="match status" value="1"/>
</dbReference>
<comment type="caution">
    <text evidence="4">The sequence shown here is derived from an EMBL/GenBank/DDBJ whole genome shotgun (WGS) entry which is preliminary data.</text>
</comment>
<dbReference type="SUPFAM" id="SSF82866">
    <property type="entry name" value="Multidrug efflux transporter AcrB transmembrane domain"/>
    <property type="match status" value="2"/>
</dbReference>
<dbReference type="InterPro" id="IPR027463">
    <property type="entry name" value="AcrB_DN_DC_subdom"/>
</dbReference>
<protein>
    <submittedName>
        <fullName evidence="4">AcrB/AcrD/AcrF family protein</fullName>
    </submittedName>
</protein>
<feature type="transmembrane region" description="Helical" evidence="2">
    <location>
        <begin position="355"/>
        <end position="375"/>
    </location>
</feature>
<feature type="region of interest" description="Disordered" evidence="1">
    <location>
        <begin position="1045"/>
        <end position="1084"/>
    </location>
</feature>
<dbReference type="SUPFAM" id="SSF82693">
    <property type="entry name" value="Multidrug efflux transporter AcrB pore domain, PN1, PN2, PC1 and PC2 subdomains"/>
    <property type="match status" value="2"/>
</dbReference>